<dbReference type="Gene3D" id="1.10.287.130">
    <property type="match status" value="1"/>
</dbReference>
<keyword evidence="11 15" id="KW-0067">ATP-binding</keyword>
<dbReference type="EMBL" id="CP010310">
    <property type="protein sequence ID" value="AJC19830.2"/>
    <property type="molecule type" value="Genomic_DNA"/>
</dbReference>
<evidence type="ECO:0000313" key="18">
    <source>
        <dbReference type="EMBL" id="AJC19830.2"/>
    </source>
</evidence>
<feature type="transmembrane region" description="Helical" evidence="15">
    <location>
        <begin position="29"/>
        <end position="50"/>
    </location>
</feature>
<dbReference type="InterPro" id="IPR036890">
    <property type="entry name" value="HATPase_C_sf"/>
</dbReference>
<reference evidence="20" key="1">
    <citation type="submission" date="2014-12" db="EMBL/GenBank/DDBJ databases">
        <title>Complete Genome Sequencing of Pandoraea pulmonicola DSM 16583.</title>
        <authorList>
            <person name="Chan K.-G."/>
        </authorList>
    </citation>
    <scope>NUCLEOTIDE SEQUENCE [LARGE SCALE GENOMIC DNA]</scope>
    <source>
        <strain evidence="20">DSM 16583</strain>
    </source>
</reference>
<keyword evidence="14 15" id="KW-0472">Membrane</keyword>
<comment type="catalytic activity">
    <reaction evidence="1 15">
        <text>ATP + protein L-histidine = ADP + protein N-phospho-L-histidine.</text>
        <dbReference type="EC" id="2.7.13.3"/>
    </reaction>
</comment>
<evidence type="ECO:0000313" key="19">
    <source>
        <dbReference type="EMBL" id="SUA91994.1"/>
    </source>
</evidence>
<dbReference type="PROSITE" id="PS50109">
    <property type="entry name" value="HIS_KIN"/>
    <property type="match status" value="1"/>
</dbReference>
<dbReference type="RefSeq" id="WP_072637119.1">
    <property type="nucleotide sequence ID" value="NZ_UGSJ01000001.1"/>
</dbReference>
<evidence type="ECO:0000259" key="17">
    <source>
        <dbReference type="PROSITE" id="PS50885"/>
    </source>
</evidence>
<gene>
    <name evidence="19" type="primary">cusS</name>
    <name evidence="19" type="ORF">NCTC13159_03514</name>
    <name evidence="18" type="ORF">RO07_03830</name>
</gene>
<dbReference type="Gene3D" id="3.30.565.10">
    <property type="entry name" value="Histidine kinase-like ATPase, C-terminal domain"/>
    <property type="match status" value="1"/>
</dbReference>
<name>A0AAJ4ZEI1_PANPU</name>
<keyword evidence="5 15" id="KW-0997">Cell inner membrane</keyword>
<dbReference type="Gene3D" id="6.10.340.10">
    <property type="match status" value="1"/>
</dbReference>
<dbReference type="Pfam" id="PF00672">
    <property type="entry name" value="HAMP"/>
    <property type="match status" value="1"/>
</dbReference>
<evidence type="ECO:0000256" key="6">
    <source>
        <dbReference type="ARBA" id="ARBA00022553"/>
    </source>
</evidence>
<dbReference type="InterPro" id="IPR036097">
    <property type="entry name" value="HisK_dim/P_sf"/>
</dbReference>
<keyword evidence="6" id="KW-0597">Phosphoprotein</keyword>
<dbReference type="Proteomes" id="UP000254589">
    <property type="component" value="Unassembled WGS sequence"/>
</dbReference>
<dbReference type="SUPFAM" id="SSF55874">
    <property type="entry name" value="ATPase domain of HSP90 chaperone/DNA topoisomerase II/histidine kinase"/>
    <property type="match status" value="1"/>
</dbReference>
<dbReference type="Proteomes" id="UP000035086">
    <property type="component" value="Chromosome"/>
</dbReference>
<evidence type="ECO:0000256" key="4">
    <source>
        <dbReference type="ARBA" id="ARBA00022475"/>
    </source>
</evidence>
<dbReference type="CDD" id="cd00075">
    <property type="entry name" value="HATPase"/>
    <property type="match status" value="1"/>
</dbReference>
<dbReference type="GO" id="GO:0005886">
    <property type="term" value="C:plasma membrane"/>
    <property type="evidence" value="ECO:0007669"/>
    <property type="project" value="UniProtKB-SubCell"/>
</dbReference>
<dbReference type="InterPro" id="IPR003661">
    <property type="entry name" value="HisK_dim/P_dom"/>
</dbReference>
<keyword evidence="20" id="KW-1185">Reference proteome</keyword>
<dbReference type="CDD" id="cd06225">
    <property type="entry name" value="HAMP"/>
    <property type="match status" value="1"/>
</dbReference>
<dbReference type="PANTHER" id="PTHR45436">
    <property type="entry name" value="SENSOR HISTIDINE KINASE YKOH"/>
    <property type="match status" value="1"/>
</dbReference>
<dbReference type="PROSITE" id="PS50885">
    <property type="entry name" value="HAMP"/>
    <property type="match status" value="1"/>
</dbReference>
<dbReference type="SMART" id="SM00387">
    <property type="entry name" value="HATPase_c"/>
    <property type="match status" value="1"/>
</dbReference>
<comment type="subcellular location">
    <subcellularLocation>
        <location evidence="3 15">Cell inner membrane</location>
    </subcellularLocation>
    <subcellularLocation>
        <location evidence="2">Membrane</location>
        <topology evidence="2">Multi-pass membrane protein</topology>
    </subcellularLocation>
</comment>
<evidence type="ECO:0000256" key="3">
    <source>
        <dbReference type="ARBA" id="ARBA00004533"/>
    </source>
</evidence>
<keyword evidence="8 15" id="KW-0812">Transmembrane</keyword>
<evidence type="ECO:0000256" key="1">
    <source>
        <dbReference type="ARBA" id="ARBA00000085"/>
    </source>
</evidence>
<dbReference type="PANTHER" id="PTHR45436:SF15">
    <property type="entry name" value="SENSOR HISTIDINE KINASE CUSS"/>
    <property type="match status" value="1"/>
</dbReference>
<dbReference type="InterPro" id="IPR050428">
    <property type="entry name" value="TCS_sensor_his_kinase"/>
</dbReference>
<evidence type="ECO:0000256" key="15">
    <source>
        <dbReference type="RuleBase" id="RU364088"/>
    </source>
</evidence>
<evidence type="ECO:0000256" key="14">
    <source>
        <dbReference type="ARBA" id="ARBA00023136"/>
    </source>
</evidence>
<keyword evidence="13 15" id="KW-0902">Two-component regulatory system</keyword>
<evidence type="ECO:0000256" key="12">
    <source>
        <dbReference type="ARBA" id="ARBA00022989"/>
    </source>
</evidence>
<evidence type="ECO:0000256" key="9">
    <source>
        <dbReference type="ARBA" id="ARBA00022741"/>
    </source>
</evidence>
<organism evidence="19 21">
    <name type="scientific">Pandoraea pulmonicola</name>
    <dbReference type="NCBI Taxonomy" id="93221"/>
    <lineage>
        <taxon>Bacteria</taxon>
        <taxon>Pseudomonadati</taxon>
        <taxon>Pseudomonadota</taxon>
        <taxon>Betaproteobacteria</taxon>
        <taxon>Burkholderiales</taxon>
        <taxon>Burkholderiaceae</taxon>
        <taxon>Pandoraea</taxon>
    </lineage>
</organism>
<keyword evidence="12 15" id="KW-1133">Transmembrane helix</keyword>
<dbReference type="KEGG" id="ppul:RO07_03830"/>
<dbReference type="GO" id="GO:0000155">
    <property type="term" value="F:phosphorelay sensor kinase activity"/>
    <property type="evidence" value="ECO:0007669"/>
    <property type="project" value="InterPro"/>
</dbReference>
<dbReference type="CDD" id="cd00082">
    <property type="entry name" value="HisKA"/>
    <property type="match status" value="1"/>
</dbReference>
<keyword evidence="10 15" id="KW-0418">Kinase</keyword>
<evidence type="ECO:0000256" key="2">
    <source>
        <dbReference type="ARBA" id="ARBA00004141"/>
    </source>
</evidence>
<sequence>MSATTSSRPTPTASLPWRWRRARSLRARLTLFVAGCMFTVLALMATYQYFALAEQLRARAHQDLLGTVNALRSELSGITSKAQIGADPRRWYDATHGHQNLDFAVLDVDGKTLIASRGYRPPVAALSRVSSDKVPDERDVQKVANAELGVRLRYIAADGVIGVGGARGAESRPGAHVTLVVQLDPRDQVNVLAGFALTAVVAQIIGTLIVGAMAYWLVTLGLKPLRQLTHAAEQVSSERMSTPLAEDDTPAELRDLSHAFNRMLARLNESFTRLSQFSSDLAHDIRTPISNLMGEAQVALSRDRTPAEYKAVLESSVEECERLSHMISSMLFLARTESAHTEIRRESTALEAIAGALADDFSPMAEDAGLTLDVQGRASAQVDRGLVRRALSNVLGNAIRHARRGSVITIRCVPAPGWGEVQVHNACDAGNAIAPEHLPRIFDRLYRVDPSRHIDGDPRSGGTGLGLAIVKSIMALHGGTVTARSDALEGTVFVLRFPAIAPAGPEASKIFSKRTE</sequence>
<proteinExistence type="predicted"/>
<dbReference type="InterPro" id="IPR003660">
    <property type="entry name" value="HAMP_dom"/>
</dbReference>
<dbReference type="EMBL" id="UGSJ01000001">
    <property type="protein sequence ID" value="SUA91994.1"/>
    <property type="molecule type" value="Genomic_DNA"/>
</dbReference>
<evidence type="ECO:0000259" key="16">
    <source>
        <dbReference type="PROSITE" id="PS50109"/>
    </source>
</evidence>
<dbReference type="SUPFAM" id="SSF158472">
    <property type="entry name" value="HAMP domain-like"/>
    <property type="match status" value="1"/>
</dbReference>
<evidence type="ECO:0000256" key="11">
    <source>
        <dbReference type="ARBA" id="ARBA00022840"/>
    </source>
</evidence>
<evidence type="ECO:0000256" key="10">
    <source>
        <dbReference type="ARBA" id="ARBA00022777"/>
    </source>
</evidence>
<evidence type="ECO:0000256" key="8">
    <source>
        <dbReference type="ARBA" id="ARBA00022692"/>
    </source>
</evidence>
<dbReference type="NCBIfam" id="TIGR01386">
    <property type="entry name" value="cztS_silS_copS"/>
    <property type="match status" value="1"/>
</dbReference>
<keyword evidence="4 15" id="KW-1003">Cell membrane</keyword>
<keyword evidence="7 15" id="KW-0808">Transferase</keyword>
<evidence type="ECO:0000313" key="20">
    <source>
        <dbReference type="Proteomes" id="UP000035086"/>
    </source>
</evidence>
<comment type="function">
    <text evidence="15">Member of a two-component regulatory system.</text>
</comment>
<protein>
    <recommendedName>
        <fullName evidence="15">Sensor protein</fullName>
        <ecNumber evidence="15">2.7.13.3</ecNumber>
    </recommendedName>
</protein>
<reference evidence="18" key="2">
    <citation type="submission" date="2016-11" db="EMBL/GenBank/DDBJ databases">
        <title>Complete Genome Sequencing of Pandoraea pulmonicola DSM 16583.</title>
        <authorList>
            <person name="Chan K.-G."/>
        </authorList>
    </citation>
    <scope>NUCLEOTIDE SEQUENCE</scope>
    <source>
        <strain evidence="18">DSM 16583</strain>
    </source>
</reference>
<dbReference type="SMART" id="SM00388">
    <property type="entry name" value="HisKA"/>
    <property type="match status" value="1"/>
</dbReference>
<evidence type="ECO:0000256" key="7">
    <source>
        <dbReference type="ARBA" id="ARBA00022679"/>
    </source>
</evidence>
<evidence type="ECO:0000256" key="13">
    <source>
        <dbReference type="ARBA" id="ARBA00023012"/>
    </source>
</evidence>
<reference evidence="19 21" key="3">
    <citation type="submission" date="2018-06" db="EMBL/GenBank/DDBJ databases">
        <authorList>
            <consortium name="Pathogen Informatics"/>
            <person name="Doyle S."/>
        </authorList>
    </citation>
    <scope>NUCLEOTIDE SEQUENCE [LARGE SCALE GENOMIC DNA]</scope>
    <source>
        <strain evidence="19 21">NCTC13159</strain>
    </source>
</reference>
<evidence type="ECO:0000313" key="21">
    <source>
        <dbReference type="Proteomes" id="UP000254589"/>
    </source>
</evidence>
<accession>A0AAJ4ZEI1</accession>
<dbReference type="AlphaFoldDB" id="A0AAJ4ZEI1"/>
<dbReference type="EC" id="2.7.13.3" evidence="15"/>
<dbReference type="InterPro" id="IPR005467">
    <property type="entry name" value="His_kinase_dom"/>
</dbReference>
<dbReference type="InterPro" id="IPR003594">
    <property type="entry name" value="HATPase_dom"/>
</dbReference>
<keyword evidence="9 15" id="KW-0547">Nucleotide-binding</keyword>
<dbReference type="GO" id="GO:0005524">
    <property type="term" value="F:ATP binding"/>
    <property type="evidence" value="ECO:0007669"/>
    <property type="project" value="UniProtKB-KW"/>
</dbReference>
<dbReference type="Pfam" id="PF02518">
    <property type="entry name" value="HATPase_c"/>
    <property type="match status" value="1"/>
</dbReference>
<dbReference type="InterPro" id="IPR006290">
    <property type="entry name" value="CztS_silS_copS"/>
</dbReference>
<evidence type="ECO:0000256" key="5">
    <source>
        <dbReference type="ARBA" id="ARBA00022519"/>
    </source>
</evidence>
<dbReference type="SUPFAM" id="SSF47384">
    <property type="entry name" value="Homodimeric domain of signal transducing histidine kinase"/>
    <property type="match status" value="1"/>
</dbReference>
<dbReference type="Pfam" id="PF00512">
    <property type="entry name" value="HisKA"/>
    <property type="match status" value="1"/>
</dbReference>
<feature type="domain" description="HAMP" evidence="17">
    <location>
        <begin position="219"/>
        <end position="272"/>
    </location>
</feature>
<feature type="domain" description="Histidine kinase" evidence="16">
    <location>
        <begin position="280"/>
        <end position="501"/>
    </location>
</feature>
<dbReference type="SMART" id="SM00304">
    <property type="entry name" value="HAMP"/>
    <property type="match status" value="1"/>
</dbReference>